<dbReference type="InterPro" id="IPR013325">
    <property type="entry name" value="RNA_pol_sigma_r2"/>
</dbReference>
<organism evidence="8 9">
    <name type="scientific">Desulfobacula toluolica (strain DSM 7467 / Tol2)</name>
    <dbReference type="NCBI Taxonomy" id="651182"/>
    <lineage>
        <taxon>Bacteria</taxon>
        <taxon>Pseudomonadati</taxon>
        <taxon>Thermodesulfobacteriota</taxon>
        <taxon>Desulfobacteria</taxon>
        <taxon>Desulfobacterales</taxon>
        <taxon>Desulfobacteraceae</taxon>
        <taxon>Desulfobacula</taxon>
    </lineage>
</organism>
<evidence type="ECO:0000313" key="8">
    <source>
        <dbReference type="EMBL" id="CCK82397.1"/>
    </source>
</evidence>
<dbReference type="GO" id="GO:0016987">
    <property type="term" value="F:sigma factor activity"/>
    <property type="evidence" value="ECO:0007669"/>
    <property type="project" value="UniProtKB-KW"/>
</dbReference>
<dbReference type="HOGENOM" id="CLU_047691_0_0_7"/>
<keyword evidence="9" id="KW-1185">Reference proteome</keyword>
<comment type="similarity">
    <text evidence="1">Belongs to the sigma-70 factor family. ECF subfamily.</text>
</comment>
<sequence length="285" mass="32899">MKNHKKIEQLVSEAVRGSKNALEEIIRRIQKPVYSLSLRMLFNPEDAEDTAQEILITIITNLHGYRHKGPFRAWAMRIAVNKLKNVRKSYAEKKMSNIDNLEGILDRYEAKGWFSKPREIPEPYLEAETRSVCTHALLLCLDRSHRLAFILGVVMEVSSQEGAQILDITPAAYRKRLSRARSRIKDFLLNNCALFNSSNRCRCKHILPAYLEKGWIDPEKPIFVRKKDDGEIPTKLGSYLKEMDELKKLSAVYKSISPSNFDFVDVVKSNFQNNLYRIISDPKLS</sequence>
<dbReference type="InterPro" id="IPR007627">
    <property type="entry name" value="RNA_pol_sigma70_r2"/>
</dbReference>
<gene>
    <name evidence="8" type="ordered locus">TOL2_C42410</name>
</gene>
<proteinExistence type="inferred from homology"/>
<evidence type="ECO:0000256" key="2">
    <source>
        <dbReference type="ARBA" id="ARBA00023015"/>
    </source>
</evidence>
<dbReference type="InterPro" id="IPR014284">
    <property type="entry name" value="RNA_pol_sigma-70_dom"/>
</dbReference>
<feature type="domain" description="RNA polymerase sigma-70 region 2" evidence="6">
    <location>
        <begin position="26"/>
        <end position="86"/>
    </location>
</feature>
<keyword evidence="5" id="KW-0804">Transcription</keyword>
<dbReference type="STRING" id="651182.TOL2_C42410"/>
<dbReference type="SUPFAM" id="SSF88946">
    <property type="entry name" value="Sigma2 domain of RNA polymerase sigma factors"/>
    <property type="match status" value="1"/>
</dbReference>
<feature type="domain" description="RNA polymerase sigma factor 70 region 4 type 2" evidence="7">
    <location>
        <begin position="134"/>
        <end position="183"/>
    </location>
</feature>
<dbReference type="KEGG" id="dto:TOL2_C42410"/>
<keyword evidence="2" id="KW-0805">Transcription regulation</keyword>
<evidence type="ECO:0000259" key="7">
    <source>
        <dbReference type="Pfam" id="PF08281"/>
    </source>
</evidence>
<dbReference type="Gene3D" id="1.10.10.10">
    <property type="entry name" value="Winged helix-like DNA-binding domain superfamily/Winged helix DNA-binding domain"/>
    <property type="match status" value="1"/>
</dbReference>
<evidence type="ECO:0000256" key="1">
    <source>
        <dbReference type="ARBA" id="ARBA00010641"/>
    </source>
</evidence>
<dbReference type="Pfam" id="PF04542">
    <property type="entry name" value="Sigma70_r2"/>
    <property type="match status" value="1"/>
</dbReference>
<dbReference type="InterPro" id="IPR039425">
    <property type="entry name" value="RNA_pol_sigma-70-like"/>
</dbReference>
<dbReference type="SUPFAM" id="SSF88659">
    <property type="entry name" value="Sigma3 and sigma4 domains of RNA polymerase sigma factors"/>
    <property type="match status" value="1"/>
</dbReference>
<dbReference type="Proteomes" id="UP000007347">
    <property type="component" value="Chromosome"/>
</dbReference>
<evidence type="ECO:0000256" key="4">
    <source>
        <dbReference type="ARBA" id="ARBA00023125"/>
    </source>
</evidence>
<dbReference type="InterPro" id="IPR013324">
    <property type="entry name" value="RNA_pol_sigma_r3/r4-like"/>
</dbReference>
<dbReference type="OrthoDB" id="9780326at2"/>
<dbReference type="InterPro" id="IPR013249">
    <property type="entry name" value="RNA_pol_sigma70_r4_t2"/>
</dbReference>
<dbReference type="PANTHER" id="PTHR43133:SF8">
    <property type="entry name" value="RNA POLYMERASE SIGMA FACTOR HI_1459-RELATED"/>
    <property type="match status" value="1"/>
</dbReference>
<protein>
    <submittedName>
        <fullName evidence="8">RNA polymerase sigma factor related to sigma70</fullName>
    </submittedName>
</protein>
<dbReference type="GO" id="GO:0003677">
    <property type="term" value="F:DNA binding"/>
    <property type="evidence" value="ECO:0007669"/>
    <property type="project" value="UniProtKB-KW"/>
</dbReference>
<evidence type="ECO:0000259" key="6">
    <source>
        <dbReference type="Pfam" id="PF04542"/>
    </source>
</evidence>
<keyword evidence="4" id="KW-0238">DNA-binding</keyword>
<dbReference type="GO" id="GO:0006352">
    <property type="term" value="P:DNA-templated transcription initiation"/>
    <property type="evidence" value="ECO:0007669"/>
    <property type="project" value="InterPro"/>
</dbReference>
<reference evidence="8 9" key="1">
    <citation type="journal article" date="2013" name="Environ. Microbiol.">
        <title>Complete genome, catabolic sub-proteomes and key-metabolites of Desulfobacula toluolica Tol2, a marine, aromatic compound-degrading, sulfate-reducing bacterium.</title>
        <authorList>
            <person name="Wohlbrand L."/>
            <person name="Jacob J.H."/>
            <person name="Kube M."/>
            <person name="Mussmann M."/>
            <person name="Jarling R."/>
            <person name="Beck A."/>
            <person name="Amann R."/>
            <person name="Wilkes H."/>
            <person name="Reinhardt R."/>
            <person name="Rabus R."/>
        </authorList>
    </citation>
    <scope>NUCLEOTIDE SEQUENCE [LARGE SCALE GENOMIC DNA]</scope>
    <source>
        <strain evidence="9">DSM 7467 / Tol2</strain>
    </source>
</reference>
<dbReference type="PANTHER" id="PTHR43133">
    <property type="entry name" value="RNA POLYMERASE ECF-TYPE SIGMA FACTO"/>
    <property type="match status" value="1"/>
</dbReference>
<keyword evidence="3" id="KW-0731">Sigma factor</keyword>
<dbReference type="EMBL" id="FO203503">
    <property type="protein sequence ID" value="CCK82397.1"/>
    <property type="molecule type" value="Genomic_DNA"/>
</dbReference>
<evidence type="ECO:0000256" key="3">
    <source>
        <dbReference type="ARBA" id="ARBA00023082"/>
    </source>
</evidence>
<dbReference type="RefSeq" id="WP_014959577.1">
    <property type="nucleotide sequence ID" value="NC_018645.1"/>
</dbReference>
<name>K0NTK1_DESTT</name>
<evidence type="ECO:0000256" key="5">
    <source>
        <dbReference type="ARBA" id="ARBA00023163"/>
    </source>
</evidence>
<dbReference type="InterPro" id="IPR036388">
    <property type="entry name" value="WH-like_DNA-bd_sf"/>
</dbReference>
<dbReference type="AlphaFoldDB" id="K0NTK1"/>
<dbReference type="NCBIfam" id="TIGR02937">
    <property type="entry name" value="sigma70-ECF"/>
    <property type="match status" value="1"/>
</dbReference>
<dbReference type="Pfam" id="PF08281">
    <property type="entry name" value="Sigma70_r4_2"/>
    <property type="match status" value="1"/>
</dbReference>
<accession>K0NTK1</accession>
<evidence type="ECO:0000313" key="9">
    <source>
        <dbReference type="Proteomes" id="UP000007347"/>
    </source>
</evidence>
<dbReference type="Gene3D" id="1.10.1740.10">
    <property type="match status" value="1"/>
</dbReference>